<dbReference type="Proteomes" id="UP001597399">
    <property type="component" value="Unassembled WGS sequence"/>
</dbReference>
<organism evidence="3 4">
    <name type="scientific">Sporolactobacillus shoreicorticis</name>
    <dbReference type="NCBI Taxonomy" id="1923877"/>
    <lineage>
        <taxon>Bacteria</taxon>
        <taxon>Bacillati</taxon>
        <taxon>Bacillota</taxon>
        <taxon>Bacilli</taxon>
        <taxon>Bacillales</taxon>
        <taxon>Sporolactobacillaceae</taxon>
        <taxon>Sporolactobacillus</taxon>
    </lineage>
</organism>
<dbReference type="PANTHER" id="PTHR41287:SF1">
    <property type="entry name" value="PROTEIN YMFN"/>
    <property type="match status" value="1"/>
</dbReference>
<dbReference type="EMBL" id="JBHUMQ010000042">
    <property type="protein sequence ID" value="MFD2695323.1"/>
    <property type="molecule type" value="Genomic_DNA"/>
</dbReference>
<evidence type="ECO:0000313" key="4">
    <source>
        <dbReference type="Proteomes" id="UP001597399"/>
    </source>
</evidence>
<evidence type="ECO:0000259" key="2">
    <source>
        <dbReference type="Pfam" id="PF20441"/>
    </source>
</evidence>
<dbReference type="PANTHER" id="PTHR41287">
    <property type="match status" value="1"/>
</dbReference>
<dbReference type="InterPro" id="IPR005021">
    <property type="entry name" value="Terminase_largesu-like"/>
</dbReference>
<comment type="caution">
    <text evidence="3">The sequence shown here is derived from an EMBL/GenBank/DDBJ whole genome shotgun (WGS) entry which is preliminary data.</text>
</comment>
<dbReference type="Pfam" id="PF20441">
    <property type="entry name" value="TerL_nuclease"/>
    <property type="match status" value="1"/>
</dbReference>
<evidence type="ECO:0000259" key="1">
    <source>
        <dbReference type="Pfam" id="PF03354"/>
    </source>
</evidence>
<feature type="domain" description="Terminase large subunit-like ATPase" evidence="1">
    <location>
        <begin position="78"/>
        <end position="253"/>
    </location>
</feature>
<keyword evidence="4" id="KW-1185">Reference proteome</keyword>
<reference evidence="4" key="1">
    <citation type="journal article" date="2019" name="Int. J. Syst. Evol. Microbiol.">
        <title>The Global Catalogue of Microorganisms (GCM) 10K type strain sequencing project: providing services to taxonomists for standard genome sequencing and annotation.</title>
        <authorList>
            <consortium name="The Broad Institute Genomics Platform"/>
            <consortium name="The Broad Institute Genome Sequencing Center for Infectious Disease"/>
            <person name="Wu L."/>
            <person name="Ma J."/>
        </authorList>
    </citation>
    <scope>NUCLEOTIDE SEQUENCE [LARGE SCALE GENOMIC DNA]</scope>
    <source>
        <strain evidence="4">TISTR 2466</strain>
    </source>
</reference>
<dbReference type="InterPro" id="IPR046461">
    <property type="entry name" value="TerL_ATPase"/>
</dbReference>
<protein>
    <submittedName>
        <fullName evidence="3">Terminase large subunit</fullName>
    </submittedName>
</protein>
<proteinExistence type="predicted"/>
<dbReference type="RefSeq" id="WP_253062600.1">
    <property type="nucleotide sequence ID" value="NZ_JAMXWM010000014.1"/>
</dbReference>
<dbReference type="InterPro" id="IPR027417">
    <property type="entry name" value="P-loop_NTPase"/>
</dbReference>
<sequence length="592" mass="68377">MSEYQDAAYQYCRKVLNGEIISCHKIKQMANRHLNDLERQGDEDFSYFWDADIAKKADIFIQSVPDPDVGQPIPLALYQRALFQMILAWRKNDGRKRWSKGVFSVSRHNGKTQFASNLATYEFLFGTPKHNRQIICAGQSNETANHILSYCKDALPYILKKMKNEKLSKMISINEHEIKINGANTFVKKLSSESKSLFGYHPTFVACDEYHTMKDRTFVQKLSSGMLFNDALFLIISTCGADLKSPMYQDYEHLWTPILDGKIKQDDYFVAIYEQDADDEAYQPETWEKSNPLFAIKSVREDSIDKFISERDVNVQQNNLAKFINQNMNRWKSLSDKSLINNIEDWKESTNTNFDIRAQPCYIGIDMSMTGNDNSTVAFVFPYQDSEGNKKWHLKQHSFIGMLPGIGIEGKEKKDGISYRRLERKGEVSITKLASGYIDPDAVFQYICNFVDDNNLNVIGVFYDPYGMNSIISKMENDLSHQWNLVEVKQNFQTLKDPTNQFVMLFDNHQITHDDDEMLAGAFNNAVIVENQHGLKIDKYKNKAGFRIDPADAVIDTFVKAGFYFDEDHDDLIYNMTNDELNDFFKSNKFSF</sequence>
<accession>A0ABW5S7R8</accession>
<evidence type="ECO:0000313" key="3">
    <source>
        <dbReference type="EMBL" id="MFD2695323.1"/>
    </source>
</evidence>
<dbReference type="Gene3D" id="3.40.50.300">
    <property type="entry name" value="P-loop containing nucleotide triphosphate hydrolases"/>
    <property type="match status" value="1"/>
</dbReference>
<dbReference type="Pfam" id="PF03354">
    <property type="entry name" value="TerL_ATPase"/>
    <property type="match status" value="1"/>
</dbReference>
<dbReference type="InterPro" id="IPR046462">
    <property type="entry name" value="TerL_nuclease"/>
</dbReference>
<feature type="domain" description="Terminase large subunit-like endonuclease" evidence="2">
    <location>
        <begin position="262"/>
        <end position="561"/>
    </location>
</feature>
<gene>
    <name evidence="3" type="ORF">ACFSUE_17095</name>
</gene>
<name>A0ABW5S7R8_9BACL</name>